<feature type="binding site" evidence="4">
    <location>
        <position position="66"/>
    </location>
    <ligand>
        <name>ATP</name>
        <dbReference type="ChEBI" id="CHEBI:30616"/>
    </ligand>
</feature>
<feature type="region of interest" description="Disordered" evidence="5">
    <location>
        <begin position="555"/>
        <end position="574"/>
    </location>
</feature>
<protein>
    <recommendedName>
        <fullName evidence="1">non-specific serine/threonine protein kinase</fullName>
        <ecNumber evidence="1">2.7.11.1</ecNumber>
    </recommendedName>
</protein>
<organism evidence="7 8">
    <name type="scientific">Hypothenemus hampei</name>
    <name type="common">Coffee berry borer</name>
    <dbReference type="NCBI Taxonomy" id="57062"/>
    <lineage>
        <taxon>Eukaryota</taxon>
        <taxon>Metazoa</taxon>
        <taxon>Ecdysozoa</taxon>
        <taxon>Arthropoda</taxon>
        <taxon>Hexapoda</taxon>
        <taxon>Insecta</taxon>
        <taxon>Pterygota</taxon>
        <taxon>Neoptera</taxon>
        <taxon>Endopterygota</taxon>
        <taxon>Coleoptera</taxon>
        <taxon>Polyphaga</taxon>
        <taxon>Cucujiformia</taxon>
        <taxon>Curculionidae</taxon>
        <taxon>Scolytinae</taxon>
        <taxon>Hypothenemus</taxon>
    </lineage>
</organism>
<evidence type="ECO:0000256" key="3">
    <source>
        <dbReference type="ARBA" id="ARBA00022840"/>
    </source>
</evidence>
<dbReference type="InterPro" id="IPR050235">
    <property type="entry name" value="CK1_Ser-Thr_kinase"/>
</dbReference>
<dbReference type="PROSITE" id="PS00108">
    <property type="entry name" value="PROTEIN_KINASE_ST"/>
    <property type="match status" value="1"/>
</dbReference>
<dbReference type="InterPro" id="IPR011009">
    <property type="entry name" value="Kinase-like_dom_sf"/>
</dbReference>
<evidence type="ECO:0000313" key="8">
    <source>
        <dbReference type="Proteomes" id="UP001566132"/>
    </source>
</evidence>
<evidence type="ECO:0000313" key="7">
    <source>
        <dbReference type="EMBL" id="KAL1516573.1"/>
    </source>
</evidence>
<dbReference type="Gene3D" id="1.10.510.10">
    <property type="entry name" value="Transferase(Phosphotransferase) domain 1"/>
    <property type="match status" value="2"/>
</dbReference>
<evidence type="ECO:0000259" key="6">
    <source>
        <dbReference type="PROSITE" id="PS50011"/>
    </source>
</evidence>
<dbReference type="InterPro" id="IPR017441">
    <property type="entry name" value="Protein_kinase_ATP_BS"/>
</dbReference>
<sequence length="590" mass="68561">MRPKKNKACRIKHPTAEGDIKQGETIIDITGNKWKLGKSIGTGGFGQIYEVASSEQSQKTSNYVAKIEKHTNGPLFVEINCYLRLGKLNMIEQWKQEKNLGFLGVPHFIASGSCFKNHEKYRFLIMPKYDRDLEAILQVRKVFNLKTVLVIATQIINTLEYIHSKGYVHSDIKASNIMIGHQAPLNRKSTRVKQVVKRFAPLYVKKGKPIIRASSRNLRHLTKKYVDDIPFLEEMLKEFEQNKSDILNRDFDGNKGFNGDLIYLLDYGLASKFLLSDGTHREFSVDERRAHAGTILFCSRDAHKGIVSRRSDLESLAYNIIYWLTGTLPWIDHIQELEIVEKMKGRCFNNIKAFLQLCFQDPPMFLLEVFEYLNKLQLKDPPNYDFFRILFKNTIREYGYPDDLKLDLNNLEGWGQKPKTKTNKKHQIVQHSFLWCSPLRPLSSNIIFKRPKLRKKSNNKMALNSMMNWSKILIDPETILKQATHNKFTDEDKATSILDIDLDSLNPTPQMRQIYFKACQRQEKSNSDHNSQLSAIEGYTKEMLRIHNKIVENSKFNANTTSRSTRKRKSPRIDSFRTKISRKESILKMK</sequence>
<accession>A0ABD1FEZ6</accession>
<dbReference type="Proteomes" id="UP001566132">
    <property type="component" value="Unassembled WGS sequence"/>
</dbReference>
<reference evidence="7 8" key="1">
    <citation type="submission" date="2024-05" db="EMBL/GenBank/DDBJ databases">
        <title>Genetic variation in Jamaican populations of the coffee berry borer (Hypothenemus hampei).</title>
        <authorList>
            <person name="Errbii M."/>
            <person name="Myrie A."/>
        </authorList>
    </citation>
    <scope>NUCLEOTIDE SEQUENCE [LARGE SCALE GENOMIC DNA]</scope>
    <source>
        <strain evidence="7">JA-Hopewell-2020-01-JO</strain>
        <tissue evidence="7">Whole body</tissue>
    </source>
</reference>
<evidence type="ECO:0000256" key="5">
    <source>
        <dbReference type="SAM" id="MobiDB-lite"/>
    </source>
</evidence>
<comment type="caution">
    <text evidence="7">The sequence shown here is derived from an EMBL/GenBank/DDBJ whole genome shotgun (WGS) entry which is preliminary data.</text>
</comment>
<keyword evidence="2 4" id="KW-0547">Nucleotide-binding</keyword>
<keyword evidence="3 4" id="KW-0067">ATP-binding</keyword>
<dbReference type="PROSITE" id="PS50011">
    <property type="entry name" value="PROTEIN_KINASE_DOM"/>
    <property type="match status" value="1"/>
</dbReference>
<evidence type="ECO:0000256" key="1">
    <source>
        <dbReference type="ARBA" id="ARBA00012513"/>
    </source>
</evidence>
<dbReference type="SUPFAM" id="SSF56112">
    <property type="entry name" value="Protein kinase-like (PK-like)"/>
    <property type="match status" value="1"/>
</dbReference>
<feature type="domain" description="Protein kinase" evidence="6">
    <location>
        <begin position="34"/>
        <end position="387"/>
    </location>
</feature>
<proteinExistence type="predicted"/>
<keyword evidence="8" id="KW-1185">Reference proteome</keyword>
<dbReference type="InterPro" id="IPR000719">
    <property type="entry name" value="Prot_kinase_dom"/>
</dbReference>
<dbReference type="Pfam" id="PF00069">
    <property type="entry name" value="Pkinase"/>
    <property type="match status" value="1"/>
</dbReference>
<dbReference type="GO" id="GO:0005524">
    <property type="term" value="F:ATP binding"/>
    <property type="evidence" value="ECO:0007669"/>
    <property type="project" value="UniProtKB-UniRule"/>
</dbReference>
<dbReference type="PANTHER" id="PTHR11909">
    <property type="entry name" value="CASEIN KINASE-RELATED"/>
    <property type="match status" value="1"/>
</dbReference>
<dbReference type="AlphaFoldDB" id="A0ABD1FEZ6"/>
<dbReference type="SMART" id="SM00220">
    <property type="entry name" value="S_TKc"/>
    <property type="match status" value="1"/>
</dbReference>
<dbReference type="EC" id="2.7.11.1" evidence="1"/>
<evidence type="ECO:0000256" key="2">
    <source>
        <dbReference type="ARBA" id="ARBA00022741"/>
    </source>
</evidence>
<evidence type="ECO:0000256" key="4">
    <source>
        <dbReference type="PROSITE-ProRule" id="PRU10141"/>
    </source>
</evidence>
<dbReference type="InterPro" id="IPR008271">
    <property type="entry name" value="Ser/Thr_kinase_AS"/>
</dbReference>
<name>A0ABD1FEZ6_HYPHA</name>
<gene>
    <name evidence="7" type="ORF">ABEB36_000472</name>
</gene>
<dbReference type="PROSITE" id="PS00107">
    <property type="entry name" value="PROTEIN_KINASE_ATP"/>
    <property type="match status" value="1"/>
</dbReference>
<dbReference type="GO" id="GO:0004674">
    <property type="term" value="F:protein serine/threonine kinase activity"/>
    <property type="evidence" value="ECO:0007669"/>
    <property type="project" value="UniProtKB-EC"/>
</dbReference>
<dbReference type="EMBL" id="JBDJPC010000001">
    <property type="protein sequence ID" value="KAL1516573.1"/>
    <property type="molecule type" value="Genomic_DNA"/>
</dbReference>